<evidence type="ECO:0000256" key="3">
    <source>
        <dbReference type="ARBA" id="ARBA00024446"/>
    </source>
</evidence>
<gene>
    <name evidence="5" type="ordered locus">Afer_0126</name>
</gene>
<dbReference type="OrthoDB" id="9812608at2"/>
<accession>C7M1Z7</accession>
<dbReference type="HOGENOM" id="CLU_064903_5_3_11"/>
<dbReference type="InterPro" id="IPR044872">
    <property type="entry name" value="CcmK/CsoS1_BMC"/>
</dbReference>
<dbReference type="PANTHER" id="PTHR33941:SF11">
    <property type="entry name" value="BACTERIAL MICROCOMPARTMENT SHELL PROTEIN PDUJ"/>
    <property type="match status" value="1"/>
</dbReference>
<feature type="domain" description="BMC" evidence="4">
    <location>
        <begin position="9"/>
        <end position="94"/>
    </location>
</feature>
<dbReference type="InterPro" id="IPR050575">
    <property type="entry name" value="BMC_shell"/>
</dbReference>
<evidence type="ECO:0000313" key="5">
    <source>
        <dbReference type="EMBL" id="ACU53095.1"/>
    </source>
</evidence>
<dbReference type="AlphaFoldDB" id="C7M1Z7"/>
<dbReference type="PROSITE" id="PS01139">
    <property type="entry name" value="BMC_1"/>
    <property type="match status" value="1"/>
</dbReference>
<dbReference type="PANTHER" id="PTHR33941">
    <property type="entry name" value="PROPANEDIOL UTILIZATION PROTEIN PDUA"/>
    <property type="match status" value="1"/>
</dbReference>
<organism evidence="5 6">
    <name type="scientific">Acidimicrobium ferrooxidans (strain DSM 10331 / JCM 15462 / NBRC 103882 / ICP)</name>
    <dbReference type="NCBI Taxonomy" id="525909"/>
    <lineage>
        <taxon>Bacteria</taxon>
        <taxon>Bacillati</taxon>
        <taxon>Actinomycetota</taxon>
        <taxon>Acidimicrobiia</taxon>
        <taxon>Acidimicrobiales</taxon>
        <taxon>Acidimicrobiaceae</taxon>
        <taxon>Acidimicrobium</taxon>
    </lineage>
</organism>
<dbReference type="Proteomes" id="UP000000771">
    <property type="component" value="Chromosome"/>
</dbReference>
<dbReference type="GO" id="GO:0031469">
    <property type="term" value="C:bacterial microcompartment"/>
    <property type="evidence" value="ECO:0007669"/>
    <property type="project" value="UniProtKB-SubCell"/>
</dbReference>
<dbReference type="PROSITE" id="PS51930">
    <property type="entry name" value="BMC_2"/>
    <property type="match status" value="1"/>
</dbReference>
<dbReference type="STRING" id="525909.Afer_0126"/>
<name>C7M1Z7_ACIFD</name>
<evidence type="ECO:0000256" key="1">
    <source>
        <dbReference type="ARBA" id="ARBA00023780"/>
    </source>
</evidence>
<dbReference type="InterPro" id="IPR037233">
    <property type="entry name" value="CcmK-like_sf"/>
</dbReference>
<evidence type="ECO:0000313" key="6">
    <source>
        <dbReference type="Proteomes" id="UP000000771"/>
    </source>
</evidence>
<dbReference type="InterPro" id="IPR020808">
    <property type="entry name" value="Bact_microcomp_CS"/>
</dbReference>
<dbReference type="SUPFAM" id="SSF143414">
    <property type="entry name" value="CcmK-like"/>
    <property type="match status" value="1"/>
</dbReference>
<reference evidence="5 6" key="1">
    <citation type="journal article" date="2009" name="Stand. Genomic Sci.">
        <title>Complete genome sequence of Acidimicrobium ferrooxidans type strain (ICP).</title>
        <authorList>
            <person name="Clum A."/>
            <person name="Nolan M."/>
            <person name="Lang E."/>
            <person name="Glavina Del Rio T."/>
            <person name="Tice H."/>
            <person name="Copeland A."/>
            <person name="Cheng J.F."/>
            <person name="Lucas S."/>
            <person name="Chen F."/>
            <person name="Bruce D."/>
            <person name="Goodwin L."/>
            <person name="Pitluck S."/>
            <person name="Ivanova N."/>
            <person name="Mavrommatis K."/>
            <person name="Mikhailova N."/>
            <person name="Pati A."/>
            <person name="Chen A."/>
            <person name="Palaniappan K."/>
            <person name="Goker M."/>
            <person name="Spring S."/>
            <person name="Land M."/>
            <person name="Hauser L."/>
            <person name="Chang Y.J."/>
            <person name="Jeffries C.C."/>
            <person name="Chain P."/>
            <person name="Bristow J."/>
            <person name="Eisen J.A."/>
            <person name="Markowitz V."/>
            <person name="Hugenholtz P."/>
            <person name="Kyrpides N.C."/>
            <person name="Klenk H.P."/>
            <person name="Lapidus A."/>
        </authorList>
    </citation>
    <scope>NUCLEOTIDE SEQUENCE [LARGE SCALE GENOMIC DNA]</scope>
    <source>
        <strain evidence="6">DSM 10331 / JCM 15462 / NBRC 103882 / ICP</strain>
    </source>
</reference>
<dbReference type="RefSeq" id="WP_015797600.1">
    <property type="nucleotide sequence ID" value="NC_013124.1"/>
</dbReference>
<dbReference type="KEGG" id="afo:Afer_0126"/>
<proteinExistence type="inferred from homology"/>
<keyword evidence="3" id="KW-1283">Bacterial microcompartment</keyword>
<dbReference type="eggNOG" id="COG4577">
    <property type="taxonomic scope" value="Bacteria"/>
</dbReference>
<dbReference type="SMART" id="SM00877">
    <property type="entry name" value="BMC"/>
    <property type="match status" value="1"/>
</dbReference>
<comment type="subcellular location">
    <subcellularLocation>
        <location evidence="2">Bacterial microcompartment</location>
    </subcellularLocation>
</comment>
<dbReference type="Pfam" id="PF00936">
    <property type="entry name" value="BMC"/>
    <property type="match status" value="1"/>
</dbReference>
<keyword evidence="6" id="KW-1185">Reference proteome</keyword>
<dbReference type="InterPro" id="IPR000249">
    <property type="entry name" value="BMC_dom"/>
</dbReference>
<dbReference type="Gene3D" id="3.30.70.1710">
    <property type="match status" value="1"/>
</dbReference>
<evidence type="ECO:0000259" key="4">
    <source>
        <dbReference type="PROSITE" id="PS51930"/>
    </source>
</evidence>
<evidence type="ECO:0000256" key="2">
    <source>
        <dbReference type="ARBA" id="ARBA00024322"/>
    </source>
</evidence>
<protein>
    <submittedName>
        <fullName evidence="5">Microcompartments protein</fullName>
    </submittedName>
</protein>
<sequence length="107" mass="10727">MATGVSGIALGMIETRGLVPAIEAADAMTKAAEVRLVGRQFVGGGYVTVLVRGETGAVNAAVRAGADACERVGDGLVAAHIIARVHSEVEKILPDGEDMGAGSVAAR</sequence>
<comment type="similarity">
    <text evidence="1">Belongs to the bacterial microcompartments protein family. CsoS1 subfamily.</text>
</comment>
<dbReference type="EMBL" id="CP001631">
    <property type="protein sequence ID" value="ACU53095.1"/>
    <property type="molecule type" value="Genomic_DNA"/>
</dbReference>